<evidence type="ECO:0000313" key="1">
    <source>
        <dbReference type="EMBL" id="GAA2626887.1"/>
    </source>
</evidence>
<name>A0ABP6CYM5_9ACTN</name>
<dbReference type="RefSeq" id="WP_344547234.1">
    <property type="nucleotide sequence ID" value="NZ_BAAATD010000013.1"/>
</dbReference>
<organism evidence="1 2">
    <name type="scientific">Actinomadura fulvescens</name>
    <dbReference type="NCBI Taxonomy" id="46160"/>
    <lineage>
        <taxon>Bacteria</taxon>
        <taxon>Bacillati</taxon>
        <taxon>Actinomycetota</taxon>
        <taxon>Actinomycetes</taxon>
        <taxon>Streptosporangiales</taxon>
        <taxon>Thermomonosporaceae</taxon>
        <taxon>Actinomadura</taxon>
    </lineage>
</organism>
<sequence>MISETIGAYSYRPGVAVGRGGRDLTDADRPGLAPYRRSTGLTMLRF</sequence>
<gene>
    <name evidence="1" type="ORF">GCM10010411_74890</name>
</gene>
<protein>
    <submittedName>
        <fullName evidence="1">Uncharacterized protein</fullName>
    </submittedName>
</protein>
<dbReference type="Proteomes" id="UP001501509">
    <property type="component" value="Unassembled WGS sequence"/>
</dbReference>
<evidence type="ECO:0000313" key="2">
    <source>
        <dbReference type="Proteomes" id="UP001501509"/>
    </source>
</evidence>
<proteinExistence type="predicted"/>
<reference evidence="2" key="1">
    <citation type="journal article" date="2019" name="Int. J. Syst. Evol. Microbiol.">
        <title>The Global Catalogue of Microorganisms (GCM) 10K type strain sequencing project: providing services to taxonomists for standard genome sequencing and annotation.</title>
        <authorList>
            <consortium name="The Broad Institute Genomics Platform"/>
            <consortium name="The Broad Institute Genome Sequencing Center for Infectious Disease"/>
            <person name="Wu L."/>
            <person name="Ma J."/>
        </authorList>
    </citation>
    <scope>NUCLEOTIDE SEQUENCE [LARGE SCALE GENOMIC DNA]</scope>
    <source>
        <strain evidence="2">JCM 6833</strain>
    </source>
</reference>
<keyword evidence="2" id="KW-1185">Reference proteome</keyword>
<accession>A0ABP6CYM5</accession>
<comment type="caution">
    <text evidence="1">The sequence shown here is derived from an EMBL/GenBank/DDBJ whole genome shotgun (WGS) entry which is preliminary data.</text>
</comment>
<dbReference type="EMBL" id="BAAATD010000013">
    <property type="protein sequence ID" value="GAA2626887.1"/>
    <property type="molecule type" value="Genomic_DNA"/>
</dbReference>